<feature type="region of interest" description="Disordered" evidence="2">
    <location>
        <begin position="139"/>
        <end position="181"/>
    </location>
</feature>
<feature type="compositionally biased region" description="Polar residues" evidence="2">
    <location>
        <begin position="1"/>
        <end position="13"/>
    </location>
</feature>
<dbReference type="PANTHER" id="PTHR45652:SF5">
    <property type="entry name" value="VIMENTIN"/>
    <property type="match status" value="1"/>
</dbReference>
<dbReference type="InterPro" id="IPR050405">
    <property type="entry name" value="Intermediate_filament"/>
</dbReference>
<proteinExistence type="evidence at transcript level"/>
<name>K7DTI4_PANTR</name>
<protein>
    <submittedName>
        <fullName evidence="3">Vimentin</fullName>
    </submittedName>
</protein>
<keyword evidence="1" id="KW-0175">Coiled coil</keyword>
<dbReference type="AlphaFoldDB" id="K7DTI4"/>
<dbReference type="Gene3D" id="1.20.5.1160">
    <property type="entry name" value="Vasodilator-stimulated phosphoprotein"/>
    <property type="match status" value="1"/>
</dbReference>
<gene>
    <name evidence="3" type="primary">VIM</name>
</gene>
<evidence type="ECO:0000256" key="2">
    <source>
        <dbReference type="SAM" id="MobiDB-lite"/>
    </source>
</evidence>
<evidence type="ECO:0000256" key="1">
    <source>
        <dbReference type="SAM" id="Coils"/>
    </source>
</evidence>
<accession>K7DTI4</accession>
<feature type="region of interest" description="Disordered" evidence="2">
    <location>
        <begin position="1"/>
        <end position="41"/>
    </location>
</feature>
<feature type="coiled-coil region" evidence="1">
    <location>
        <begin position="213"/>
        <end position="240"/>
    </location>
</feature>
<organism evidence="3">
    <name type="scientific">Pan troglodytes</name>
    <name type="common">Chimpanzee</name>
    <dbReference type="NCBI Taxonomy" id="9598"/>
    <lineage>
        <taxon>Eukaryota</taxon>
        <taxon>Metazoa</taxon>
        <taxon>Chordata</taxon>
        <taxon>Craniata</taxon>
        <taxon>Vertebrata</taxon>
        <taxon>Euteleostomi</taxon>
        <taxon>Mammalia</taxon>
        <taxon>Eutheria</taxon>
        <taxon>Euarchontoglires</taxon>
        <taxon>Primates</taxon>
        <taxon>Haplorrhini</taxon>
        <taxon>Catarrhini</taxon>
        <taxon>Hominidae</taxon>
        <taxon>Pan</taxon>
    </lineage>
</organism>
<evidence type="ECO:0000313" key="3">
    <source>
        <dbReference type="EMBL" id="JAA43322.1"/>
    </source>
</evidence>
<dbReference type="PANTHER" id="PTHR45652">
    <property type="entry name" value="GLIAL FIBRILLARY ACIDIC PROTEIN"/>
    <property type="match status" value="1"/>
</dbReference>
<sequence length="244" mass="26217">MSTRSVSSPSSAGCSRPGTASRPSSSRSYVTRPPAPTAWASALRPSTSRSLLCLVPGTRMPRAPLPCACGAACPGCGSCRTRLDFSLADAINTEVQEPPAPTRRVDLQELNTASPTTSRRCASWKQQNKILLAELEQLKGQGKSRPGEPLRGGDAGAAPPGGPANERQSPRRGGSATTLAEDIMRLPEEIAGRRCFQREGKPKTPLQSFRQDVDNAALARLDLERKVESLQEEIRLFGRNLLEE</sequence>
<dbReference type="EMBL" id="GABE01001417">
    <property type="protein sequence ID" value="JAA43322.1"/>
    <property type="molecule type" value="mRNA"/>
</dbReference>
<reference evidence="3" key="1">
    <citation type="submission" date="2012-10" db="EMBL/GenBank/DDBJ databases">
        <title>De novo assembly of the reference chimpanzee transcriptome from NextGen mRNA sequences.</title>
        <authorList>
            <person name="Maudhoo M.D."/>
            <person name="Meehan D.T."/>
            <person name="Norgren R.B.Jr."/>
        </authorList>
    </citation>
    <scope>NUCLEOTIDE SEQUENCE</scope>
    <source>
        <tissue evidence="3">Skeletal muscle</tissue>
    </source>
</reference>